<accession>A0AAN6YM08</accession>
<feature type="non-terminal residue" evidence="2">
    <location>
        <position position="1"/>
    </location>
</feature>
<evidence type="ECO:0000256" key="1">
    <source>
        <dbReference type="SAM" id="SignalP"/>
    </source>
</evidence>
<reference evidence="2" key="2">
    <citation type="submission" date="2023-05" db="EMBL/GenBank/DDBJ databases">
        <authorList>
            <consortium name="Lawrence Berkeley National Laboratory"/>
            <person name="Steindorff A."/>
            <person name="Hensen N."/>
            <person name="Bonometti L."/>
            <person name="Westerberg I."/>
            <person name="Brannstrom I.O."/>
            <person name="Guillou S."/>
            <person name="Cros-Aarteil S."/>
            <person name="Calhoun S."/>
            <person name="Haridas S."/>
            <person name="Kuo A."/>
            <person name="Mondo S."/>
            <person name="Pangilinan J."/>
            <person name="Riley R."/>
            <person name="Labutti K."/>
            <person name="Andreopoulos B."/>
            <person name="Lipzen A."/>
            <person name="Chen C."/>
            <person name="Yanf M."/>
            <person name="Daum C."/>
            <person name="Ng V."/>
            <person name="Clum A."/>
            <person name="Ohm R."/>
            <person name="Martin F."/>
            <person name="Silar P."/>
            <person name="Natvig D."/>
            <person name="Lalanne C."/>
            <person name="Gautier V."/>
            <person name="Ament-Velasquez S.L."/>
            <person name="Kruys A."/>
            <person name="Hutchinson M.I."/>
            <person name="Powell A.J."/>
            <person name="Barry K."/>
            <person name="Miller A.N."/>
            <person name="Grigoriev I.V."/>
            <person name="Debuchy R."/>
            <person name="Gladieux P."/>
            <person name="Thoren M.H."/>
            <person name="Johannesson H."/>
        </authorList>
    </citation>
    <scope>NUCLEOTIDE SEQUENCE</scope>
    <source>
        <strain evidence="2">CBS 990.96</strain>
    </source>
</reference>
<protein>
    <submittedName>
        <fullName evidence="2">Uncharacterized protein</fullName>
    </submittedName>
</protein>
<feature type="signal peptide" evidence="1">
    <location>
        <begin position="1"/>
        <end position="19"/>
    </location>
</feature>
<keyword evidence="1" id="KW-0732">Signal</keyword>
<evidence type="ECO:0000313" key="3">
    <source>
        <dbReference type="Proteomes" id="UP001301958"/>
    </source>
</evidence>
<gene>
    <name evidence="2" type="ORF">QBC38DRAFT_340901</name>
</gene>
<reference evidence="2" key="1">
    <citation type="journal article" date="2023" name="Mol. Phylogenet. Evol.">
        <title>Genome-scale phylogeny and comparative genomics of the fungal order Sordariales.</title>
        <authorList>
            <person name="Hensen N."/>
            <person name="Bonometti L."/>
            <person name="Westerberg I."/>
            <person name="Brannstrom I.O."/>
            <person name="Guillou S."/>
            <person name="Cros-Aarteil S."/>
            <person name="Calhoun S."/>
            <person name="Haridas S."/>
            <person name="Kuo A."/>
            <person name="Mondo S."/>
            <person name="Pangilinan J."/>
            <person name="Riley R."/>
            <person name="LaButti K."/>
            <person name="Andreopoulos B."/>
            <person name="Lipzen A."/>
            <person name="Chen C."/>
            <person name="Yan M."/>
            <person name="Daum C."/>
            <person name="Ng V."/>
            <person name="Clum A."/>
            <person name="Steindorff A."/>
            <person name="Ohm R.A."/>
            <person name="Martin F."/>
            <person name="Silar P."/>
            <person name="Natvig D.O."/>
            <person name="Lalanne C."/>
            <person name="Gautier V."/>
            <person name="Ament-Velasquez S.L."/>
            <person name="Kruys A."/>
            <person name="Hutchinson M.I."/>
            <person name="Powell A.J."/>
            <person name="Barry K."/>
            <person name="Miller A.N."/>
            <person name="Grigoriev I.V."/>
            <person name="Debuchy R."/>
            <person name="Gladieux P."/>
            <person name="Hiltunen Thoren M."/>
            <person name="Johannesson H."/>
        </authorList>
    </citation>
    <scope>NUCLEOTIDE SEQUENCE</scope>
    <source>
        <strain evidence="2">CBS 990.96</strain>
    </source>
</reference>
<proteinExistence type="predicted"/>
<evidence type="ECO:0000313" key="2">
    <source>
        <dbReference type="EMBL" id="KAK4221718.1"/>
    </source>
</evidence>
<sequence>TFLVSTALAFPLLAPRVDTCPTYSRWEQTLLTTSWRTTSIATIYLHLQGSITSTETRYWTGTITHVSTVISPPTTTIPISTLTTTVAESTETLPWWTVTSTVRIPDYSPEAFCQLTTTTHIIPGIT</sequence>
<dbReference type="AlphaFoldDB" id="A0AAN6YM08"/>
<dbReference type="EMBL" id="MU865522">
    <property type="protein sequence ID" value="KAK4221718.1"/>
    <property type="molecule type" value="Genomic_DNA"/>
</dbReference>
<dbReference type="Proteomes" id="UP001301958">
    <property type="component" value="Unassembled WGS sequence"/>
</dbReference>
<feature type="non-terminal residue" evidence="2">
    <location>
        <position position="126"/>
    </location>
</feature>
<comment type="caution">
    <text evidence="2">The sequence shown here is derived from an EMBL/GenBank/DDBJ whole genome shotgun (WGS) entry which is preliminary data.</text>
</comment>
<name>A0AAN6YM08_9PEZI</name>
<keyword evidence="3" id="KW-1185">Reference proteome</keyword>
<feature type="chain" id="PRO_5042898139" evidence="1">
    <location>
        <begin position="20"/>
        <end position="126"/>
    </location>
</feature>
<organism evidence="2 3">
    <name type="scientific">Podospora fimiseda</name>
    <dbReference type="NCBI Taxonomy" id="252190"/>
    <lineage>
        <taxon>Eukaryota</taxon>
        <taxon>Fungi</taxon>
        <taxon>Dikarya</taxon>
        <taxon>Ascomycota</taxon>
        <taxon>Pezizomycotina</taxon>
        <taxon>Sordariomycetes</taxon>
        <taxon>Sordariomycetidae</taxon>
        <taxon>Sordariales</taxon>
        <taxon>Podosporaceae</taxon>
        <taxon>Podospora</taxon>
    </lineage>
</organism>